<evidence type="ECO:0000256" key="7">
    <source>
        <dbReference type="ARBA" id="ARBA00022962"/>
    </source>
</evidence>
<dbReference type="SUPFAM" id="SSF52317">
    <property type="entry name" value="Class I glutamine amidotransferase-like"/>
    <property type="match status" value="1"/>
</dbReference>
<evidence type="ECO:0000256" key="5">
    <source>
        <dbReference type="ARBA" id="ARBA00022679"/>
    </source>
</evidence>
<evidence type="ECO:0000256" key="8">
    <source>
        <dbReference type="ARBA" id="ARBA00031329"/>
    </source>
</evidence>
<dbReference type="InterPro" id="IPR017926">
    <property type="entry name" value="GATASE"/>
</dbReference>
<name>A0A1M8A1D3_MALS4</name>
<sequence length="820" mass="90557">MNEELPRIVIVDHYDSYTRNLLPLISSCFEPPPSAELLNNRVTVIRHTHEALEAEEFCANFLPHVDALILSPGPGSAESLSDFGTSMSLLQHPALHDFPILGVCLGHQGIAKAAGGTIDQLSEPFHGRKRALFMSETGRTDGLRSIMDGVEDGTETICYNSLIVNEDSLPEYISVTARSYIDGESKKTIVQAIEHNKQPHFGVQFHPESIESCAGNVVLRNFLHNVAKVWSKKEPSRVRAWADPATCLPAQIQSLGTFCVAQGNALPLHEKKWRLQQKSWPAAQSLREVLAVQAPALMKRLFRSDEVGSVWLDSASPFDPQSNVSVMSHSDFVLTYNMEGCLQLALGGNHSLQQVDMGSHEQFWDWLDEVQRTIQSQMKDLSPNRSTTFRTGFLGIWSYEMKDESLNLKKLSAENYEGCSNTLVDRMELPAAQWAFCSKVLCLDHTSMTWTAYALVKDEGYAVGTLVQLEQLGAQIGVQARDAEKWFCEVEVAVLETSNISKSLTQGLALSVDALDDGAVYMEKVEEARKLISMGESYEICLTTQFEGSVPGLDGYDDYFSMYCALRRKNPAPFGAYLELLPLYGKPQAILSTSPERFLTVAEDGHVEMRPIKGTKVRPGWGPGEEDWFSKAADPDMKTFMEQEDRRRKMQLHKDPKERAENLMIADLIRADLQSVCYPGSVTVPRLIALETYETVHQLVTSVVGTLRPGIGCVEATKRCFPPGSMTGAPKRRSVELIETLERPLHQPGMSSRRRAMYSGALGFIGVDGASNLSVVIRTVTVQANNVTVGAGGAITFLSSPEGEWDEVLTKLGSVAALAT</sequence>
<dbReference type="CDD" id="cd01743">
    <property type="entry name" value="GATase1_Anthranilate_Synthase"/>
    <property type="match status" value="1"/>
</dbReference>
<dbReference type="PANTHER" id="PTHR11236">
    <property type="entry name" value="AMINOBENZOATE/ANTHRANILATE SYNTHASE"/>
    <property type="match status" value="1"/>
</dbReference>
<dbReference type="OMA" id="TQWHPES"/>
<evidence type="ECO:0000256" key="2">
    <source>
        <dbReference type="ARBA" id="ARBA00005009"/>
    </source>
</evidence>
<dbReference type="EC" id="2.6.1.85" evidence="4"/>
<dbReference type="PRINTS" id="PR00096">
    <property type="entry name" value="GATASE"/>
</dbReference>
<dbReference type="Gene3D" id="3.40.50.880">
    <property type="match status" value="1"/>
</dbReference>
<evidence type="ECO:0000259" key="12">
    <source>
        <dbReference type="Pfam" id="PF04715"/>
    </source>
</evidence>
<dbReference type="InterPro" id="IPR005801">
    <property type="entry name" value="ADC_synthase"/>
</dbReference>
<feature type="domain" description="Anthranilate synthase component I N-terminal" evidence="12">
    <location>
        <begin position="303"/>
        <end position="450"/>
    </location>
</feature>
<dbReference type="Pfam" id="PF04715">
    <property type="entry name" value="Anth_synt_I_N"/>
    <property type="match status" value="1"/>
</dbReference>
<evidence type="ECO:0000256" key="9">
    <source>
        <dbReference type="ARBA" id="ARBA00031904"/>
    </source>
</evidence>
<comment type="catalytic activity">
    <reaction evidence="1">
        <text>chorismate + L-glutamine = 4-amino-4-deoxychorismate + L-glutamate</text>
        <dbReference type="Rhea" id="RHEA:11672"/>
        <dbReference type="ChEBI" id="CHEBI:29748"/>
        <dbReference type="ChEBI" id="CHEBI:29985"/>
        <dbReference type="ChEBI" id="CHEBI:58359"/>
        <dbReference type="ChEBI" id="CHEBI:58406"/>
        <dbReference type="EC" id="2.6.1.85"/>
    </reaction>
</comment>
<dbReference type="GO" id="GO:0008153">
    <property type="term" value="P:4-aminobenzoate biosynthetic process"/>
    <property type="evidence" value="ECO:0007669"/>
    <property type="project" value="TreeGrafter"/>
</dbReference>
<feature type="domain" description="Glutamine amidotransferase" evidence="10">
    <location>
        <begin position="10"/>
        <end position="225"/>
    </location>
</feature>
<comment type="pathway">
    <text evidence="2">Cofactor biosynthesis; tetrahydrofolate biosynthesis; 4-aminobenzoate from chorismate: step 1/2.</text>
</comment>
<dbReference type="OrthoDB" id="64220at2759"/>
<dbReference type="InterPro" id="IPR006805">
    <property type="entry name" value="Anth_synth_I_N"/>
</dbReference>
<evidence type="ECO:0000259" key="10">
    <source>
        <dbReference type="Pfam" id="PF00117"/>
    </source>
</evidence>
<dbReference type="GO" id="GO:0000162">
    <property type="term" value="P:L-tryptophan biosynthetic process"/>
    <property type="evidence" value="ECO:0007669"/>
    <property type="project" value="TreeGrafter"/>
</dbReference>
<dbReference type="InterPro" id="IPR019999">
    <property type="entry name" value="Anth_synth_I-like"/>
</dbReference>
<keyword evidence="5" id="KW-0808">Transferase</keyword>
<dbReference type="SUPFAM" id="SSF56322">
    <property type="entry name" value="ADC synthase"/>
    <property type="match status" value="1"/>
</dbReference>
<evidence type="ECO:0000259" key="11">
    <source>
        <dbReference type="Pfam" id="PF00425"/>
    </source>
</evidence>
<evidence type="ECO:0000256" key="6">
    <source>
        <dbReference type="ARBA" id="ARBA00022909"/>
    </source>
</evidence>
<keyword evidence="6" id="KW-0289">Folate biosynthesis</keyword>
<evidence type="ECO:0000256" key="4">
    <source>
        <dbReference type="ARBA" id="ARBA00013139"/>
    </source>
</evidence>
<dbReference type="GO" id="GO:0046656">
    <property type="term" value="P:folic acid biosynthetic process"/>
    <property type="evidence" value="ECO:0007669"/>
    <property type="project" value="UniProtKB-KW"/>
</dbReference>
<feature type="domain" description="Chorismate-utilising enzyme C-terminal" evidence="11">
    <location>
        <begin position="519"/>
        <end position="811"/>
    </location>
</feature>
<organism evidence="13 14">
    <name type="scientific">Malassezia sympodialis (strain ATCC 42132)</name>
    <name type="common">Atopic eczema-associated yeast</name>
    <dbReference type="NCBI Taxonomy" id="1230383"/>
    <lineage>
        <taxon>Eukaryota</taxon>
        <taxon>Fungi</taxon>
        <taxon>Dikarya</taxon>
        <taxon>Basidiomycota</taxon>
        <taxon>Ustilaginomycotina</taxon>
        <taxon>Malasseziomycetes</taxon>
        <taxon>Malasseziales</taxon>
        <taxon>Malasseziaceae</taxon>
        <taxon>Malassezia</taxon>
    </lineage>
</organism>
<evidence type="ECO:0000256" key="3">
    <source>
        <dbReference type="ARBA" id="ARBA00005970"/>
    </source>
</evidence>
<keyword evidence="14" id="KW-1185">Reference proteome</keyword>
<reference evidence="14" key="1">
    <citation type="journal article" date="2017" name="Nucleic Acids Res.">
        <title>Proteogenomics produces comprehensive and highly accurate protein-coding gene annotation in a complete genome assembly of Malassezia sympodialis.</title>
        <authorList>
            <person name="Zhu Y."/>
            <person name="Engstroem P.G."/>
            <person name="Tellgren-Roth C."/>
            <person name="Baudo C.D."/>
            <person name="Kennell J.C."/>
            <person name="Sun S."/>
            <person name="Billmyre R.B."/>
            <person name="Schroeder M.S."/>
            <person name="Andersson A."/>
            <person name="Holm T."/>
            <person name="Sigurgeirsson B."/>
            <person name="Wu G."/>
            <person name="Sankaranarayanan S.R."/>
            <person name="Siddharthan R."/>
            <person name="Sanyal K."/>
            <person name="Lundeberg J."/>
            <person name="Nystedt B."/>
            <person name="Boekhout T."/>
            <person name="Dawson T.L. Jr."/>
            <person name="Heitman J."/>
            <person name="Scheynius A."/>
            <person name="Lehtioe J."/>
        </authorList>
    </citation>
    <scope>NUCLEOTIDE SEQUENCE [LARGE SCALE GENOMIC DNA]</scope>
    <source>
        <strain evidence="14">ATCC 42132</strain>
    </source>
</reference>
<dbReference type="InterPro" id="IPR015890">
    <property type="entry name" value="Chorismate_C"/>
</dbReference>
<dbReference type="GO" id="GO:0046820">
    <property type="term" value="F:4-amino-4-deoxychorismate synthase activity"/>
    <property type="evidence" value="ECO:0007669"/>
    <property type="project" value="UniProtKB-EC"/>
</dbReference>
<dbReference type="Proteomes" id="UP000186303">
    <property type="component" value="Chromosome 1"/>
</dbReference>
<dbReference type="PROSITE" id="PS51273">
    <property type="entry name" value="GATASE_TYPE_1"/>
    <property type="match status" value="1"/>
</dbReference>
<dbReference type="Gene3D" id="3.60.120.10">
    <property type="entry name" value="Anthranilate synthase"/>
    <property type="match status" value="1"/>
</dbReference>
<dbReference type="PRINTS" id="PR00097">
    <property type="entry name" value="ANTSNTHASEII"/>
</dbReference>
<evidence type="ECO:0000313" key="14">
    <source>
        <dbReference type="Proteomes" id="UP000186303"/>
    </source>
</evidence>
<proteinExistence type="inferred from homology"/>
<dbReference type="GO" id="GO:0005737">
    <property type="term" value="C:cytoplasm"/>
    <property type="evidence" value="ECO:0007669"/>
    <property type="project" value="TreeGrafter"/>
</dbReference>
<dbReference type="PANTHER" id="PTHR11236:SF18">
    <property type="entry name" value="AMINODEOXYCHORISMATE SYNTHASE"/>
    <property type="match status" value="1"/>
</dbReference>
<dbReference type="VEuPathDB" id="FungiDB:MSYG_0482"/>
<dbReference type="PRINTS" id="PR00099">
    <property type="entry name" value="CPSGATASE"/>
</dbReference>
<evidence type="ECO:0000313" key="13">
    <source>
        <dbReference type="EMBL" id="SHO76147.1"/>
    </source>
</evidence>
<accession>A0A1M8A1D3</accession>
<dbReference type="UniPathway" id="UPA00077">
    <property type="reaction ID" value="UER00149"/>
</dbReference>
<dbReference type="GO" id="GO:0046654">
    <property type="term" value="P:tetrahydrofolate biosynthetic process"/>
    <property type="evidence" value="ECO:0007669"/>
    <property type="project" value="UniProtKB-UniPathway"/>
</dbReference>
<evidence type="ECO:0000256" key="1">
    <source>
        <dbReference type="ARBA" id="ARBA00001000"/>
    </source>
</evidence>
<protein>
    <recommendedName>
        <fullName evidence="4">aminodeoxychorismate synthase</fullName>
        <ecNumber evidence="4">2.6.1.85</ecNumber>
    </recommendedName>
    <alternativeName>
        <fullName evidence="8">Para-aminobenzoate synthase</fullName>
    </alternativeName>
    <alternativeName>
        <fullName evidence="9">p-aminobenzoic acid synthase</fullName>
    </alternativeName>
</protein>
<keyword evidence="7" id="KW-0315">Glutamine amidotransferase</keyword>
<dbReference type="Pfam" id="PF00425">
    <property type="entry name" value="Chorismate_bind"/>
    <property type="match status" value="1"/>
</dbReference>
<dbReference type="Pfam" id="PF00117">
    <property type="entry name" value="GATase"/>
    <property type="match status" value="1"/>
</dbReference>
<dbReference type="AlphaFoldDB" id="A0A1M8A1D3"/>
<dbReference type="EMBL" id="LT671821">
    <property type="protein sequence ID" value="SHO76147.1"/>
    <property type="molecule type" value="Genomic_DNA"/>
</dbReference>
<dbReference type="InterPro" id="IPR029062">
    <property type="entry name" value="Class_I_gatase-like"/>
</dbReference>
<dbReference type="InterPro" id="IPR006221">
    <property type="entry name" value="TrpG/PapA_dom"/>
</dbReference>
<dbReference type="STRING" id="1230383.A0A1M8A1D3"/>
<gene>
    <name evidence="13" type="ORF">MSYG_0482</name>
</gene>
<comment type="similarity">
    <text evidence="3">In the C-terminal section; belongs to the anthranilate synthase component I family.</text>
</comment>